<feature type="compositionally biased region" description="Acidic residues" evidence="1">
    <location>
        <begin position="309"/>
        <end position="318"/>
    </location>
</feature>
<feature type="compositionally biased region" description="Basic and acidic residues" evidence="1">
    <location>
        <begin position="226"/>
        <end position="235"/>
    </location>
</feature>
<feature type="compositionally biased region" description="Polar residues" evidence="1">
    <location>
        <begin position="323"/>
        <end position="336"/>
    </location>
</feature>
<evidence type="ECO:0000313" key="3">
    <source>
        <dbReference type="Proteomes" id="UP001497392"/>
    </source>
</evidence>
<feature type="compositionally biased region" description="Polar residues" evidence="1">
    <location>
        <begin position="130"/>
        <end position="149"/>
    </location>
</feature>
<dbReference type="Proteomes" id="UP001497392">
    <property type="component" value="Unassembled WGS sequence"/>
</dbReference>
<sequence length="336" mass="35159">MVPHAQYTDELRGCKDRFLIQSIPVNDASEAESFEVFRGQGRQDFRLKVIVAPPVALRSVLEGEIRAFAAHQGVDGHRQCMRKFLELLLARGVLSQSQVLLAFGVVAELFNGVRDAEPLDVTRADGVSRWTSKSPFGSSSQLRAGSSTPPSAPGTRSEEAEAPLSPREHVFQADPNAKPLFPAAYRGVSEKKAAAAYSAAFLPAGRHSPATGLSRAGSGASTPAHDPSKLGRGRIDSSGSAAGSETGSGVLEPPSTPSGASVASIEAASTLYSTSIADRFNLRGVRNPPPSPPLRSPSSGGPARRVSEGESDGDEFQDASEALASQSSIEPSGRTI</sequence>
<name>A0ABP1GB58_9CHLO</name>
<feature type="region of interest" description="Disordered" evidence="1">
    <location>
        <begin position="280"/>
        <end position="336"/>
    </location>
</feature>
<evidence type="ECO:0000313" key="2">
    <source>
        <dbReference type="EMBL" id="CAL5229444.1"/>
    </source>
</evidence>
<feature type="compositionally biased region" description="Low complexity" evidence="1">
    <location>
        <begin position="237"/>
        <end position="249"/>
    </location>
</feature>
<reference evidence="2 3" key="1">
    <citation type="submission" date="2024-06" db="EMBL/GenBank/DDBJ databases">
        <authorList>
            <person name="Kraege A."/>
            <person name="Thomma B."/>
        </authorList>
    </citation>
    <scope>NUCLEOTIDE SEQUENCE [LARGE SCALE GENOMIC DNA]</scope>
</reference>
<gene>
    <name evidence="2" type="primary">g12767</name>
    <name evidence="2" type="ORF">VP750_LOCUS11350</name>
</gene>
<comment type="caution">
    <text evidence="2">The sequence shown here is derived from an EMBL/GenBank/DDBJ whole genome shotgun (WGS) entry which is preliminary data.</text>
</comment>
<accession>A0ABP1GB58</accession>
<keyword evidence="3" id="KW-1185">Reference proteome</keyword>
<proteinExistence type="predicted"/>
<evidence type="ECO:0000256" key="1">
    <source>
        <dbReference type="SAM" id="MobiDB-lite"/>
    </source>
</evidence>
<feature type="region of interest" description="Disordered" evidence="1">
    <location>
        <begin position="205"/>
        <end position="263"/>
    </location>
</feature>
<feature type="region of interest" description="Disordered" evidence="1">
    <location>
        <begin position="130"/>
        <end position="175"/>
    </location>
</feature>
<organism evidence="2 3">
    <name type="scientific">Coccomyxa viridis</name>
    <dbReference type="NCBI Taxonomy" id="1274662"/>
    <lineage>
        <taxon>Eukaryota</taxon>
        <taxon>Viridiplantae</taxon>
        <taxon>Chlorophyta</taxon>
        <taxon>core chlorophytes</taxon>
        <taxon>Trebouxiophyceae</taxon>
        <taxon>Trebouxiophyceae incertae sedis</taxon>
        <taxon>Coccomyxaceae</taxon>
        <taxon>Coccomyxa</taxon>
    </lineage>
</organism>
<protein>
    <submittedName>
        <fullName evidence="2">G12767 protein</fullName>
    </submittedName>
</protein>
<dbReference type="EMBL" id="CAXHTA020000020">
    <property type="protein sequence ID" value="CAL5229444.1"/>
    <property type="molecule type" value="Genomic_DNA"/>
</dbReference>